<evidence type="ECO:0000313" key="2">
    <source>
        <dbReference type="Proteomes" id="UP001165121"/>
    </source>
</evidence>
<gene>
    <name evidence="1" type="ORF">Pfra01_001086600</name>
</gene>
<dbReference type="EMBL" id="BSXT01001073">
    <property type="protein sequence ID" value="GMF38107.1"/>
    <property type="molecule type" value="Genomic_DNA"/>
</dbReference>
<proteinExistence type="predicted"/>
<reference evidence="1" key="1">
    <citation type="submission" date="2023-04" db="EMBL/GenBank/DDBJ databases">
        <title>Phytophthora fragariaefolia NBRC 109709.</title>
        <authorList>
            <person name="Ichikawa N."/>
            <person name="Sato H."/>
            <person name="Tonouchi N."/>
        </authorList>
    </citation>
    <scope>NUCLEOTIDE SEQUENCE</scope>
    <source>
        <strain evidence="1">NBRC 109709</strain>
    </source>
</reference>
<dbReference type="Proteomes" id="UP001165121">
    <property type="component" value="Unassembled WGS sequence"/>
</dbReference>
<evidence type="ECO:0000313" key="1">
    <source>
        <dbReference type="EMBL" id="GMF38107.1"/>
    </source>
</evidence>
<name>A0A9W6XFL3_9STRA</name>
<dbReference type="OrthoDB" id="126480at2759"/>
<comment type="caution">
    <text evidence="1">The sequence shown here is derived from an EMBL/GenBank/DDBJ whole genome shotgun (WGS) entry which is preliminary data.</text>
</comment>
<dbReference type="AlphaFoldDB" id="A0A9W6XFL3"/>
<accession>A0A9W6XFL3</accession>
<organism evidence="1 2">
    <name type="scientific">Phytophthora fragariaefolia</name>
    <dbReference type="NCBI Taxonomy" id="1490495"/>
    <lineage>
        <taxon>Eukaryota</taxon>
        <taxon>Sar</taxon>
        <taxon>Stramenopiles</taxon>
        <taxon>Oomycota</taxon>
        <taxon>Peronosporomycetes</taxon>
        <taxon>Peronosporales</taxon>
        <taxon>Peronosporaceae</taxon>
        <taxon>Phytophthora</taxon>
    </lineage>
</organism>
<protein>
    <submittedName>
        <fullName evidence="1">Unnamed protein product</fullName>
    </submittedName>
</protein>
<keyword evidence="2" id="KW-1185">Reference proteome</keyword>
<sequence length="257" mass="29006">MKVCKHLKQELQAAKDSGMAQMLVDIEARCSNLEKDKLSIEDATGNFSETARRYELRIYKMGRYNKKTRSLNVCSLNRILFFFEGIVARKDEKLQQSRHQICEQQLAIENLKVDLQAADKKICSSPEHQQHDNQAELTVNSGTELVDFGSTQHDIHPEITFTLISFQLRFIKNRLWALKELVQAYEERNIVDINLLGDENSLCEDNTVDGTSAARSCEDVAVALSESVVEATQCLSELQDAVEDACARLMGSTCALQ</sequence>